<name>A0A0M8KB19_9CHLR</name>
<dbReference type="Gene3D" id="3.40.50.300">
    <property type="entry name" value="P-loop containing nucleotide triphosphate hydrolases"/>
    <property type="match status" value="1"/>
</dbReference>
<dbReference type="InterPro" id="IPR053930">
    <property type="entry name" value="RapZ-like_N"/>
</dbReference>
<reference evidence="4" key="3">
    <citation type="submission" date="2015-08" db="EMBL/GenBank/DDBJ databases">
        <title>Draft Genome Sequence of a Heterotrophic Facultative Anaerobic Bacterium Ardenticatena maritima Strain 110S.</title>
        <authorList>
            <person name="Kawaichi S."/>
            <person name="Yoshida T."/>
            <person name="Sako Y."/>
            <person name="Nakamura R."/>
        </authorList>
    </citation>
    <scope>NUCLEOTIDE SEQUENCE [LARGE SCALE GENOMIC DNA]</scope>
    <source>
        <strain evidence="4">110S</strain>
    </source>
</reference>
<dbReference type="OrthoDB" id="161534at2"/>
<dbReference type="Proteomes" id="UP000037784">
    <property type="component" value="Unassembled WGS sequence"/>
</dbReference>
<dbReference type="InParanoid" id="A0A0M8KB19"/>
<accession>A0A0M8KB19</accession>
<reference evidence="3 5" key="2">
    <citation type="submission" date="2015-07" db="EMBL/GenBank/DDBJ databases">
        <title>Whole genome sequence of Ardenticatena maritima DSM 23922.</title>
        <authorList>
            <person name="Hemp J."/>
            <person name="Ward L.M."/>
            <person name="Pace L.A."/>
            <person name="Fischer W.W."/>
        </authorList>
    </citation>
    <scope>NUCLEOTIDE SEQUENCE [LARGE SCALE GENOMIC DNA]</scope>
    <source>
        <strain evidence="3 5">110S</strain>
    </source>
</reference>
<dbReference type="EMBL" id="BBZA01000245">
    <property type="protein sequence ID" value="GAP64372.1"/>
    <property type="molecule type" value="Genomic_DNA"/>
</dbReference>
<proteinExistence type="predicted"/>
<evidence type="ECO:0000259" key="1">
    <source>
        <dbReference type="Pfam" id="PF03668"/>
    </source>
</evidence>
<evidence type="ECO:0000313" key="4">
    <source>
        <dbReference type="Proteomes" id="UP000037784"/>
    </source>
</evidence>
<reference evidence="2 4" key="1">
    <citation type="journal article" date="2015" name="Genome Announc.">
        <title>Draft Genome Sequence of a Heterotrophic Facultative Anaerobic Thermophilic Bacterium, Ardenticatena maritima Strain 110ST.</title>
        <authorList>
            <person name="Kawaichi S."/>
            <person name="Yoshida T."/>
            <person name="Sako Y."/>
            <person name="Nakamura R."/>
        </authorList>
    </citation>
    <scope>NUCLEOTIDE SEQUENCE [LARGE SCALE GENOMIC DNA]</scope>
    <source>
        <strain evidence="2 4">110S</strain>
    </source>
</reference>
<protein>
    <recommendedName>
        <fullName evidence="1">RapZ-like N-terminal domain-containing protein</fullName>
    </recommendedName>
</protein>
<sequence>MTTRRPRIAVVGPCASGKSTLVRRLRAEGWDARMPAQEHSYVPDMWQRLSKPDVLIYLDADNETLRRRRPGHTLNDTYLAQERERLQHAYAHADLILDTTHLTPEEVYQRVMDFIRENTLSGA</sequence>
<dbReference type="RefSeq" id="WP_054494062.1">
    <property type="nucleotide sequence ID" value="NZ_BBZA01000245.1"/>
</dbReference>
<dbReference type="AlphaFoldDB" id="A0A0M8KB19"/>
<evidence type="ECO:0000313" key="3">
    <source>
        <dbReference type="EMBL" id="KPL87249.1"/>
    </source>
</evidence>
<evidence type="ECO:0000313" key="2">
    <source>
        <dbReference type="EMBL" id="GAP64372.1"/>
    </source>
</evidence>
<gene>
    <name evidence="2" type="ORF">ARMA_2795</name>
    <name evidence="3" type="ORF">SE16_12135</name>
</gene>
<feature type="domain" description="RapZ-like N-terminal" evidence="1">
    <location>
        <begin position="47"/>
        <end position="118"/>
    </location>
</feature>
<dbReference type="STRING" id="872965.SE16_12135"/>
<comment type="caution">
    <text evidence="2">The sequence shown here is derived from an EMBL/GenBank/DDBJ whole genome shotgun (WGS) entry which is preliminary data.</text>
</comment>
<keyword evidence="4" id="KW-1185">Reference proteome</keyword>
<dbReference type="EMBL" id="LGKN01000006">
    <property type="protein sequence ID" value="KPL87249.1"/>
    <property type="molecule type" value="Genomic_DNA"/>
</dbReference>
<dbReference type="Pfam" id="PF03668">
    <property type="entry name" value="RapZ-like_N"/>
    <property type="match status" value="1"/>
</dbReference>
<evidence type="ECO:0000313" key="5">
    <source>
        <dbReference type="Proteomes" id="UP000050502"/>
    </source>
</evidence>
<dbReference type="InterPro" id="IPR027417">
    <property type="entry name" value="P-loop_NTPase"/>
</dbReference>
<dbReference type="Proteomes" id="UP000050502">
    <property type="component" value="Unassembled WGS sequence"/>
</dbReference>
<organism evidence="2 4">
    <name type="scientific">Ardenticatena maritima</name>
    <dbReference type="NCBI Taxonomy" id="872965"/>
    <lineage>
        <taxon>Bacteria</taxon>
        <taxon>Bacillati</taxon>
        <taxon>Chloroflexota</taxon>
        <taxon>Ardenticatenia</taxon>
        <taxon>Ardenticatenales</taxon>
        <taxon>Ardenticatenaceae</taxon>
        <taxon>Ardenticatena</taxon>
    </lineage>
</organism>
<dbReference type="SUPFAM" id="SSF52540">
    <property type="entry name" value="P-loop containing nucleoside triphosphate hydrolases"/>
    <property type="match status" value="1"/>
</dbReference>